<gene>
    <name evidence="1" type="ORF">MS3_06477</name>
</gene>
<dbReference type="PANTHER" id="PTHR23352:SF2">
    <property type="entry name" value="NEURAL PROLIFERATION DIFFERENTIATION AND CONTROL PROTEIN 1"/>
    <property type="match status" value="1"/>
</dbReference>
<reference evidence="1" key="1">
    <citation type="journal article" date="2012" name="Nat. Genet.">
        <title>Whole-genome sequence of Schistosoma haematobium.</title>
        <authorList>
            <person name="Young N.D."/>
            <person name="Jex A.R."/>
            <person name="Li B."/>
            <person name="Liu S."/>
            <person name="Yang L."/>
            <person name="Xiong Z."/>
            <person name="Li Y."/>
            <person name="Cantacessi C."/>
            <person name="Hall R.S."/>
            <person name="Xu X."/>
            <person name="Chen F."/>
            <person name="Wu X."/>
            <person name="Zerlotini A."/>
            <person name="Oliveira G."/>
            <person name="Hofmann A."/>
            <person name="Zhang G."/>
            <person name="Fang X."/>
            <person name="Kang Y."/>
            <person name="Campbell B.E."/>
            <person name="Loukas A."/>
            <person name="Ranganathan S."/>
            <person name="Rollinson D."/>
            <person name="Rinaldi G."/>
            <person name="Brindley P.J."/>
            <person name="Yang H."/>
            <person name="Wang J."/>
            <person name="Wang J."/>
            <person name="Gasser R.B."/>
        </authorList>
    </citation>
    <scope>NUCLEOTIDE SEQUENCE [LARGE SCALE GENOMIC DNA]</scope>
</reference>
<dbReference type="Pfam" id="PF06809">
    <property type="entry name" value="NPDC1"/>
    <property type="match status" value="1"/>
</dbReference>
<sequence length="370" mass="42032">MFPFVKYIIFTLFIVINYNLTYGRRGYFNQFKRFDTGLLSEGLPMWLEKREEFEAPYSYDSISRALKDRSNLELDELNRIISYSNINHPFLEYFDSELNPSVYSDDIINRDMRAKPAFEAISGLQNNGLRSYMNWQPAIIGSVCAALGVLVIAAIGTAYQKRKLWKQTRLSQDEEFTLENSNLPDKMLSLNSEDDRKLAQSAQMYHYQHQKQQMLALEKVNDHTRISDEDDSEDDVDEGDFTVYECPGLANLNSKIQRLINLHQKPTGEIEVENPFFDNNNNDNNEKNNNDIDNDNGGEKALNTSGSSGELIGCSDLDEHISDCVNNGFADEFSNLTTNTTTNGEVTLITTTTTTVPTLIQSEKSHAASK</sequence>
<accession>A0A094ZV23</accession>
<dbReference type="AlphaFoldDB" id="A0A094ZV23"/>
<proteinExistence type="predicted"/>
<dbReference type="EMBL" id="KL250970">
    <property type="protein sequence ID" value="KGB38102.1"/>
    <property type="molecule type" value="Genomic_DNA"/>
</dbReference>
<dbReference type="InterPro" id="IPR009635">
    <property type="entry name" value="NPDC1"/>
</dbReference>
<name>A0A094ZV23_SCHHA</name>
<dbReference type="GO" id="GO:0016020">
    <property type="term" value="C:membrane"/>
    <property type="evidence" value="ECO:0007669"/>
    <property type="project" value="InterPro"/>
</dbReference>
<protein>
    <submittedName>
        <fullName evidence="1">Uncharacterized protein</fullName>
    </submittedName>
</protein>
<organism evidence="1">
    <name type="scientific">Schistosoma haematobium</name>
    <name type="common">Blood fluke</name>
    <dbReference type="NCBI Taxonomy" id="6185"/>
    <lineage>
        <taxon>Eukaryota</taxon>
        <taxon>Metazoa</taxon>
        <taxon>Spiralia</taxon>
        <taxon>Lophotrochozoa</taxon>
        <taxon>Platyhelminthes</taxon>
        <taxon>Trematoda</taxon>
        <taxon>Digenea</taxon>
        <taxon>Strigeidida</taxon>
        <taxon>Schistosomatoidea</taxon>
        <taxon>Schistosomatidae</taxon>
        <taxon>Schistosoma</taxon>
    </lineage>
</organism>
<dbReference type="PANTHER" id="PTHR23352">
    <property type="entry name" value="NEURAL PROLIFERATION DIFFERENTIATION AND CONTROL PROTEIN-1 NPDC-1 PROTEIN"/>
    <property type="match status" value="1"/>
</dbReference>
<evidence type="ECO:0000313" key="1">
    <source>
        <dbReference type="EMBL" id="KGB38102.1"/>
    </source>
</evidence>